<dbReference type="PROSITE" id="PS00445">
    <property type="entry name" value="FGGY_KINASES_2"/>
    <property type="match status" value="1"/>
</dbReference>
<evidence type="ECO:0000256" key="2">
    <source>
        <dbReference type="ARBA" id="ARBA00022679"/>
    </source>
</evidence>
<dbReference type="SUPFAM" id="SSF53067">
    <property type="entry name" value="Actin-like ATPase domain"/>
    <property type="match status" value="2"/>
</dbReference>
<dbReference type="PANTHER" id="PTHR43095">
    <property type="entry name" value="SUGAR KINASE"/>
    <property type="match status" value="1"/>
</dbReference>
<evidence type="ECO:0000313" key="8">
    <source>
        <dbReference type="Proteomes" id="UP000316360"/>
    </source>
</evidence>
<evidence type="ECO:0000259" key="6">
    <source>
        <dbReference type="Pfam" id="PF02782"/>
    </source>
</evidence>
<dbReference type="Pfam" id="PF02782">
    <property type="entry name" value="FGGY_C"/>
    <property type="match status" value="1"/>
</dbReference>
<dbReference type="InterPro" id="IPR018483">
    <property type="entry name" value="Carb_kinase_FGGY_CS"/>
</dbReference>
<dbReference type="GO" id="GO:0016773">
    <property type="term" value="F:phosphotransferase activity, alcohol group as acceptor"/>
    <property type="evidence" value="ECO:0007669"/>
    <property type="project" value="InterPro"/>
</dbReference>
<evidence type="ECO:0000256" key="1">
    <source>
        <dbReference type="ARBA" id="ARBA00009156"/>
    </source>
</evidence>
<comment type="similarity">
    <text evidence="1 4">Belongs to the FGGY kinase family.</text>
</comment>
<evidence type="ECO:0000259" key="5">
    <source>
        <dbReference type="Pfam" id="PF00370"/>
    </source>
</evidence>
<name>A0A523RTL4_UNCAE</name>
<dbReference type="PROSITE" id="PS00933">
    <property type="entry name" value="FGGY_KINASES_1"/>
    <property type="match status" value="1"/>
</dbReference>
<dbReference type="InterPro" id="IPR000577">
    <property type="entry name" value="Carb_kinase_FGGY"/>
</dbReference>
<dbReference type="EMBL" id="SOKJ01000314">
    <property type="protein sequence ID" value="TET09103.1"/>
    <property type="molecule type" value="Genomic_DNA"/>
</dbReference>
<protein>
    <recommendedName>
        <fullName evidence="9">Xylulokinase</fullName>
    </recommendedName>
</protein>
<accession>A0A523RTL4</accession>
<sequence>MSLLGLDVGTTGCKAVVFDVEGKVLSAAYREYSLLHPQPGWIELDMKLVLEKVKESIQEVSSQAKKDPIKALSISTQGEVFVPVDKKGNLLSYSPVSFDNRGESFVQWWEKALGREKIMNITGMPLHSMFSLNKIMWLKENYPHIYSKTWKFLCCEDLLIYKLGLCPTIDYSLASRTMIFDVLKKRWSEEILSRADIDPSLLPEVVSSGTVVGEMPQRIANDLSLPSKVMVVTGGHDQPCGALGAGVKEEGVAMEAIGTVDCIASVFKEPRLDKKMLENNFACYPHTVSQFYITLAFNFTGGSLLKWFRDTLGGEEKEKAKKTGKDVYSILIDEAISQPSFLYLLPHFTTTGTPYMDTNSSGAILGLSLNTSKAELIKAILEGISFEMKYNLSLLEEISIPVEELRAIGGGAKSRKWLQLKADLYGKKMVSLEVSEAASLGAAILAGVATGDYSSIEEAVEATVKIKEVFYPQEEKKRIYEEKFQIYKDIYPTLKSLNHKIKGAEKI</sequence>
<proteinExistence type="inferred from homology"/>
<evidence type="ECO:0000256" key="3">
    <source>
        <dbReference type="ARBA" id="ARBA00022777"/>
    </source>
</evidence>
<keyword evidence="2 4" id="KW-0808">Transferase</keyword>
<dbReference type="InterPro" id="IPR018485">
    <property type="entry name" value="FGGY_C"/>
</dbReference>
<evidence type="ECO:0000256" key="4">
    <source>
        <dbReference type="RuleBase" id="RU003733"/>
    </source>
</evidence>
<dbReference type="InterPro" id="IPR050406">
    <property type="entry name" value="FGGY_Carb_Kinase"/>
</dbReference>
<dbReference type="Proteomes" id="UP000316360">
    <property type="component" value="Unassembled WGS sequence"/>
</dbReference>
<dbReference type="CDD" id="cd07773">
    <property type="entry name" value="ASKHA_NBD_FGGY_FK"/>
    <property type="match status" value="1"/>
</dbReference>
<dbReference type="PIRSF" id="PIRSF000538">
    <property type="entry name" value="GlpK"/>
    <property type="match status" value="1"/>
</dbReference>
<dbReference type="GO" id="GO:0016301">
    <property type="term" value="F:kinase activity"/>
    <property type="evidence" value="ECO:0007669"/>
    <property type="project" value="UniProtKB-KW"/>
</dbReference>
<dbReference type="Pfam" id="PF00370">
    <property type="entry name" value="FGGY_N"/>
    <property type="match status" value="1"/>
</dbReference>
<feature type="domain" description="Carbohydrate kinase FGGY C-terminal" evidence="6">
    <location>
        <begin position="257"/>
        <end position="449"/>
    </location>
</feature>
<evidence type="ECO:0008006" key="9">
    <source>
        <dbReference type="Google" id="ProtNLM"/>
    </source>
</evidence>
<gene>
    <name evidence="7" type="ORF">E3J84_05480</name>
</gene>
<organism evidence="7 8">
    <name type="scientific">Aerophobetes bacterium</name>
    <dbReference type="NCBI Taxonomy" id="2030807"/>
    <lineage>
        <taxon>Bacteria</taxon>
        <taxon>Candidatus Aerophobota</taxon>
    </lineage>
</organism>
<dbReference type="InterPro" id="IPR043129">
    <property type="entry name" value="ATPase_NBD"/>
</dbReference>
<dbReference type="GO" id="GO:0005975">
    <property type="term" value="P:carbohydrate metabolic process"/>
    <property type="evidence" value="ECO:0007669"/>
    <property type="project" value="InterPro"/>
</dbReference>
<comment type="caution">
    <text evidence="7">The sequence shown here is derived from an EMBL/GenBank/DDBJ whole genome shotgun (WGS) entry which is preliminary data.</text>
</comment>
<dbReference type="AlphaFoldDB" id="A0A523RTL4"/>
<evidence type="ECO:0000313" key="7">
    <source>
        <dbReference type="EMBL" id="TET09103.1"/>
    </source>
</evidence>
<dbReference type="Gene3D" id="3.30.420.40">
    <property type="match status" value="2"/>
</dbReference>
<feature type="domain" description="Carbohydrate kinase FGGY N-terminal" evidence="5">
    <location>
        <begin position="3"/>
        <end position="244"/>
    </location>
</feature>
<reference evidence="7 8" key="1">
    <citation type="submission" date="2019-03" db="EMBL/GenBank/DDBJ databases">
        <title>Metabolic potential of uncultured bacteria and archaea associated with petroleum seepage in deep-sea sediments.</title>
        <authorList>
            <person name="Dong X."/>
            <person name="Hubert C."/>
        </authorList>
    </citation>
    <scope>NUCLEOTIDE SEQUENCE [LARGE SCALE GENOMIC DNA]</scope>
    <source>
        <strain evidence="7">E44_bin7</strain>
    </source>
</reference>
<dbReference type="InterPro" id="IPR018484">
    <property type="entry name" value="FGGY_N"/>
</dbReference>
<keyword evidence="3 4" id="KW-0418">Kinase</keyword>